<comment type="caution">
    <text evidence="1">The sequence shown here is derived from an EMBL/GenBank/DDBJ whole genome shotgun (WGS) entry which is preliminary data.</text>
</comment>
<accession>A0AAN9R864</accession>
<dbReference type="AlphaFoldDB" id="A0AAN9R864"/>
<gene>
    <name evidence="1" type="ORF">VNO77_04918</name>
</gene>
<keyword evidence="2" id="KW-1185">Reference proteome</keyword>
<organism evidence="1 2">
    <name type="scientific">Canavalia gladiata</name>
    <name type="common">Sword bean</name>
    <name type="synonym">Dolichos gladiatus</name>
    <dbReference type="NCBI Taxonomy" id="3824"/>
    <lineage>
        <taxon>Eukaryota</taxon>
        <taxon>Viridiplantae</taxon>
        <taxon>Streptophyta</taxon>
        <taxon>Embryophyta</taxon>
        <taxon>Tracheophyta</taxon>
        <taxon>Spermatophyta</taxon>
        <taxon>Magnoliopsida</taxon>
        <taxon>eudicotyledons</taxon>
        <taxon>Gunneridae</taxon>
        <taxon>Pentapetalae</taxon>
        <taxon>rosids</taxon>
        <taxon>fabids</taxon>
        <taxon>Fabales</taxon>
        <taxon>Fabaceae</taxon>
        <taxon>Papilionoideae</taxon>
        <taxon>50 kb inversion clade</taxon>
        <taxon>NPAAA clade</taxon>
        <taxon>indigoferoid/millettioid clade</taxon>
        <taxon>Phaseoleae</taxon>
        <taxon>Canavalia</taxon>
    </lineage>
</organism>
<protein>
    <submittedName>
        <fullName evidence="1">Uncharacterized protein</fullName>
    </submittedName>
</protein>
<dbReference type="Proteomes" id="UP001367508">
    <property type="component" value="Unassembled WGS sequence"/>
</dbReference>
<dbReference type="EMBL" id="JAYMYQ010000001">
    <property type="protein sequence ID" value="KAK7362796.1"/>
    <property type="molecule type" value="Genomic_DNA"/>
</dbReference>
<sequence length="97" mass="11364">MVSEYFSSNSHSFLNWFFIYITVGNAKDQDFFSGCVIAGDKSMYVDILELNAHHNAVSKICIFQMDWHDEKKTMSMINVCTVKFVLSRWTDMEKRPH</sequence>
<proteinExistence type="predicted"/>
<evidence type="ECO:0000313" key="1">
    <source>
        <dbReference type="EMBL" id="KAK7362796.1"/>
    </source>
</evidence>
<reference evidence="1 2" key="1">
    <citation type="submission" date="2024-01" db="EMBL/GenBank/DDBJ databases">
        <title>The genomes of 5 underutilized Papilionoideae crops provide insights into root nodulation and disease resistanc.</title>
        <authorList>
            <person name="Jiang F."/>
        </authorList>
    </citation>
    <scope>NUCLEOTIDE SEQUENCE [LARGE SCALE GENOMIC DNA]</scope>
    <source>
        <strain evidence="1">LVBAO_FW01</strain>
        <tissue evidence="1">Leaves</tissue>
    </source>
</reference>
<evidence type="ECO:0000313" key="2">
    <source>
        <dbReference type="Proteomes" id="UP001367508"/>
    </source>
</evidence>
<name>A0AAN9R864_CANGL</name>